<gene>
    <name evidence="3" type="ORF">J421_5465</name>
</gene>
<dbReference type="InterPro" id="IPR010657">
    <property type="entry name" value="ImpA_N"/>
</dbReference>
<dbReference type="AlphaFoldDB" id="W0RRP9"/>
<proteinExistence type="predicted"/>
<dbReference type="PANTHER" id="PTHR37024:SF5">
    <property type="entry name" value="IMPA N-TERMINAL DOMAIN-CONTAINING PROTEIN"/>
    <property type="match status" value="1"/>
</dbReference>
<evidence type="ECO:0000259" key="2">
    <source>
        <dbReference type="Pfam" id="PF06812"/>
    </source>
</evidence>
<feature type="region of interest" description="Disordered" evidence="1">
    <location>
        <begin position="170"/>
        <end position="191"/>
    </location>
</feature>
<keyword evidence="3" id="KW-0614">Plasmid</keyword>
<feature type="domain" description="ImpA N-terminal" evidence="2">
    <location>
        <begin position="12"/>
        <end position="135"/>
    </location>
</feature>
<dbReference type="InParanoid" id="W0RRP9"/>
<geneLocation type="plasmid" evidence="3 4">
    <name>1</name>
</geneLocation>
<keyword evidence="4" id="KW-1185">Reference proteome</keyword>
<protein>
    <submittedName>
        <fullName evidence="3">Type VI secretion-associated protein, ImpA family</fullName>
    </submittedName>
</protein>
<evidence type="ECO:0000313" key="3">
    <source>
        <dbReference type="EMBL" id="AHG93000.1"/>
    </source>
</evidence>
<evidence type="ECO:0000313" key="4">
    <source>
        <dbReference type="Proteomes" id="UP000019151"/>
    </source>
</evidence>
<dbReference type="KEGG" id="gba:J421_5465"/>
<name>W0RRP9_9BACT</name>
<feature type="region of interest" description="Disordered" evidence="1">
    <location>
        <begin position="488"/>
        <end position="514"/>
    </location>
</feature>
<dbReference type="Pfam" id="PF16989">
    <property type="entry name" value="T6SS_VasJ"/>
    <property type="match status" value="1"/>
</dbReference>
<dbReference type="NCBIfam" id="TIGR03363">
    <property type="entry name" value="VI_chp_8"/>
    <property type="match status" value="1"/>
</dbReference>
<dbReference type="RefSeq" id="WP_025414315.1">
    <property type="nucleotide sequence ID" value="NZ_CP007129.1"/>
</dbReference>
<dbReference type="Pfam" id="PF06812">
    <property type="entry name" value="ImpA_N"/>
    <property type="match status" value="1"/>
</dbReference>
<accession>W0RRP9</accession>
<dbReference type="PANTHER" id="PTHR37024">
    <property type="entry name" value="TYPE VI SECRETION SYSTEM DUF2094 AND IMPA-RELATED DOMAIN PROTEIN"/>
    <property type="match status" value="1"/>
</dbReference>
<dbReference type="Proteomes" id="UP000019151">
    <property type="component" value="Plasmid 1"/>
</dbReference>
<reference evidence="3 4" key="1">
    <citation type="journal article" date="2014" name="Genome Announc.">
        <title>Genome Sequence and Methylome of Soil Bacterium Gemmatirosa kalamazoonensis KBS708T, a Member of the Rarely Cultivated Gemmatimonadetes Phylum.</title>
        <authorList>
            <person name="Debruyn J.M."/>
            <person name="Radosevich M."/>
            <person name="Wommack K.E."/>
            <person name="Polson S.W."/>
            <person name="Hauser L.J."/>
            <person name="Fawaz M.N."/>
            <person name="Korlach J."/>
            <person name="Tsai Y.C."/>
        </authorList>
    </citation>
    <scope>NUCLEOTIDE SEQUENCE [LARGE SCALE GENOMIC DNA]</scope>
    <source>
        <strain evidence="3 4">KBS708</strain>
        <plasmid evidence="4">Plasmid 1</plasmid>
    </source>
</reference>
<organism evidence="3 4">
    <name type="scientific">Gemmatirosa kalamazoonensis</name>
    <dbReference type="NCBI Taxonomy" id="861299"/>
    <lineage>
        <taxon>Bacteria</taxon>
        <taxon>Pseudomonadati</taxon>
        <taxon>Gemmatimonadota</taxon>
        <taxon>Gemmatimonadia</taxon>
        <taxon>Gemmatimonadales</taxon>
        <taxon>Gemmatimonadaceae</taxon>
        <taxon>Gemmatirosa</taxon>
    </lineage>
</organism>
<dbReference type="HOGENOM" id="CLU_031288_0_0_0"/>
<dbReference type="EMBL" id="CP007129">
    <property type="protein sequence ID" value="AHG93000.1"/>
    <property type="molecule type" value="Genomic_DNA"/>
</dbReference>
<dbReference type="OrthoDB" id="9771118at2"/>
<sequence>MPPNAELLATLLAPIPGDSPTGKDLRYSDERYDKIEKARKEDPFLPSDGGLATERKIADWPQVISLSSQLLAKETKDLQLAAWLTEALLKREGFGGLSTGLSLLKGLLEQYWDGLYPALDPDEPDDLGVRAGPLAVVGGPDFGILVRQTPIAPDDVSFLDEQASQDIPLERETEKDKEKRAKRAEALDQGKKPPEVVRKAIDGATKAFYKPLVADINAALAALDGLDKAADARFGRDAPGFNALRKALEDVQRLTTPILAEKLAADPDPIEEIPEVAPGDVGAYAPPAGWAGDGSLPPEPISVVDATTRIAVSARYLRKQMPTSPAPFLMLRGLRWGELRAAPEGGGQLDPKLLEAPATAARAKLKGLLLDGNWPELLEQGEALMASPQGRGWLDLQRYTLTACARLGSSYDAVAAAVRSELRALLAALPRLPEMTLMDDTPTANPETREWLAAEGLVADDTETTSDAAEEPEDPRAATLAEALAQDDATSATGGLARARATPNGRRRADGRALGTPDAFSLARAELAQNRPSQAIEVLAAELARTRSPRGRFVRQTQIAYIMVEAGLDAVARPILDKLIEDINERKLDEWESGSLVAQPMALLCRVMDRAGESGKPRSDLYLRICRLDPMQALGLQAGA</sequence>
<dbReference type="InterPro" id="IPR017739">
    <property type="entry name" value="T6SS-assoc_VCA0119"/>
</dbReference>
<dbReference type="InterPro" id="IPR017740">
    <property type="entry name" value="TssA-like"/>
</dbReference>
<evidence type="ECO:0000256" key="1">
    <source>
        <dbReference type="SAM" id="MobiDB-lite"/>
    </source>
</evidence>